<dbReference type="SUPFAM" id="SSF52980">
    <property type="entry name" value="Restriction endonuclease-like"/>
    <property type="match status" value="1"/>
</dbReference>
<reference evidence="2" key="1">
    <citation type="submission" date="2017-09" db="EMBL/GenBank/DDBJ databases">
        <title>Depth-based differentiation of microbial function through sediment-hosted aquifers and enrichment of novel symbionts in the deep terrestrial subsurface.</title>
        <authorList>
            <person name="Probst A.J."/>
            <person name="Ladd B."/>
            <person name="Jarett J.K."/>
            <person name="Geller-Mcgrath D.E."/>
            <person name="Sieber C.M.K."/>
            <person name="Emerson J.B."/>
            <person name="Anantharaman K."/>
            <person name="Thomas B.C."/>
            <person name="Malmstrom R."/>
            <person name="Stieglmeier M."/>
            <person name="Klingl A."/>
            <person name="Woyke T."/>
            <person name="Ryan C.M."/>
            <person name="Banfield J.F."/>
        </authorList>
    </citation>
    <scope>NUCLEOTIDE SEQUENCE [LARGE SCALE GENOMIC DNA]</scope>
</reference>
<protein>
    <submittedName>
        <fullName evidence="1">Restriction endonuclease</fullName>
    </submittedName>
</protein>
<sequence>MANSDFLRQNKNQHSIKNSISKVMDSDVDLAVQKMIVILKKQYPDLTFEHSKKLSLSKIISDLSSQYPQYEKDFSKVMGESFIKPDGGFLYATDKKGNTKLILVAEVKHQGTNDKRATEGLPKQAKGNAIERLGKNLTGVRAIFKAESMIPFVCFGSGHDFQDGSTILDRVVTMNDFFPLNKIFIEKTHLPFEPVSMFFRYEDWSTVEMTEIMTGVADEAIKYHFR</sequence>
<keyword evidence="1" id="KW-0255">Endonuclease</keyword>
<name>A0A2M8ENR5_9BACT</name>
<dbReference type="AlphaFoldDB" id="A0A2M8ENR5"/>
<dbReference type="InterPro" id="IPR004221">
    <property type="entry name" value="Restrct_endonuc_II_EcoRI"/>
</dbReference>
<keyword evidence="1" id="KW-0540">Nuclease</keyword>
<dbReference type="GO" id="GO:0000287">
    <property type="term" value="F:magnesium ion binding"/>
    <property type="evidence" value="ECO:0007669"/>
    <property type="project" value="InterPro"/>
</dbReference>
<keyword evidence="1" id="KW-0378">Hydrolase</keyword>
<gene>
    <name evidence="1" type="ORF">CO057_03125</name>
</gene>
<dbReference type="Proteomes" id="UP000230251">
    <property type="component" value="Unassembled WGS sequence"/>
</dbReference>
<dbReference type="GO" id="GO:0009307">
    <property type="term" value="P:DNA restriction-modification system"/>
    <property type="evidence" value="ECO:0007669"/>
    <property type="project" value="InterPro"/>
</dbReference>
<comment type="caution">
    <text evidence="1">The sequence shown here is derived from an EMBL/GenBank/DDBJ whole genome shotgun (WGS) entry which is preliminary data.</text>
</comment>
<evidence type="ECO:0000313" key="1">
    <source>
        <dbReference type="EMBL" id="PJC24380.1"/>
    </source>
</evidence>
<dbReference type="Gene3D" id="3.40.580.10">
    <property type="entry name" value="Eco RI Endonuclease, subunit A"/>
    <property type="match status" value="1"/>
</dbReference>
<organism evidence="1 2">
    <name type="scientific">Candidatus Uhrbacteria bacterium CG_4_9_14_0_2_um_filter_41_50</name>
    <dbReference type="NCBI Taxonomy" id="1975031"/>
    <lineage>
        <taxon>Bacteria</taxon>
        <taxon>Candidatus Uhriibacteriota</taxon>
    </lineage>
</organism>
<dbReference type="Pfam" id="PF02963">
    <property type="entry name" value="EcoRI"/>
    <property type="match status" value="1"/>
</dbReference>
<proteinExistence type="predicted"/>
<dbReference type="GO" id="GO:0009036">
    <property type="term" value="F:type II site-specific deoxyribonuclease activity"/>
    <property type="evidence" value="ECO:0007669"/>
    <property type="project" value="InterPro"/>
</dbReference>
<dbReference type="InterPro" id="IPR011336">
    <property type="entry name" value="Restrct_endonuc_II_EcoRI/MunI"/>
</dbReference>
<evidence type="ECO:0000313" key="2">
    <source>
        <dbReference type="Proteomes" id="UP000230251"/>
    </source>
</evidence>
<accession>A0A2M8ENR5</accession>
<dbReference type="GO" id="GO:0003677">
    <property type="term" value="F:DNA binding"/>
    <property type="evidence" value="ECO:0007669"/>
    <property type="project" value="InterPro"/>
</dbReference>
<dbReference type="EMBL" id="PFSI01000048">
    <property type="protein sequence ID" value="PJC24380.1"/>
    <property type="molecule type" value="Genomic_DNA"/>
</dbReference>
<dbReference type="InterPro" id="IPR011335">
    <property type="entry name" value="Restrct_endonuc-II-like"/>
</dbReference>